<evidence type="ECO:0000256" key="1">
    <source>
        <dbReference type="ARBA" id="ARBA00001947"/>
    </source>
</evidence>
<keyword evidence="2" id="KW-0645">Protease</keyword>
<dbReference type="InterPro" id="IPR024079">
    <property type="entry name" value="MetalloPept_cat_dom_sf"/>
</dbReference>
<evidence type="ECO:0000313" key="9">
    <source>
        <dbReference type="Proteomes" id="UP000799770"/>
    </source>
</evidence>
<proteinExistence type="predicted"/>
<evidence type="ECO:0000256" key="3">
    <source>
        <dbReference type="ARBA" id="ARBA00022723"/>
    </source>
</evidence>
<dbReference type="GO" id="GO:0046872">
    <property type="term" value="F:metal ion binding"/>
    <property type="evidence" value="ECO:0007669"/>
    <property type="project" value="UniProtKB-KW"/>
</dbReference>
<evidence type="ECO:0008006" key="10">
    <source>
        <dbReference type="Google" id="ProtNLM"/>
    </source>
</evidence>
<evidence type="ECO:0000256" key="5">
    <source>
        <dbReference type="ARBA" id="ARBA00022833"/>
    </source>
</evidence>
<dbReference type="OrthoDB" id="2365600at2759"/>
<evidence type="ECO:0000256" key="6">
    <source>
        <dbReference type="ARBA" id="ARBA00023049"/>
    </source>
</evidence>
<name>A0A6A5Z7L3_9PLEO</name>
<dbReference type="Proteomes" id="UP000799770">
    <property type="component" value="Unassembled WGS sequence"/>
</dbReference>
<evidence type="ECO:0000256" key="4">
    <source>
        <dbReference type="ARBA" id="ARBA00022801"/>
    </source>
</evidence>
<dbReference type="PANTHER" id="PTHR15910:SF1">
    <property type="entry name" value="ARCHAEMETZINCIN-2"/>
    <property type="match status" value="1"/>
</dbReference>
<protein>
    <recommendedName>
        <fullName evidence="10">Archaemetzincin-2</fullName>
    </recommendedName>
</protein>
<dbReference type="GO" id="GO:0008237">
    <property type="term" value="F:metallopeptidase activity"/>
    <property type="evidence" value="ECO:0007669"/>
    <property type="project" value="UniProtKB-KW"/>
</dbReference>
<dbReference type="Gene3D" id="3.40.390.10">
    <property type="entry name" value="Collagenase (Catalytic Domain)"/>
    <property type="match status" value="1"/>
</dbReference>
<dbReference type="EMBL" id="ML977325">
    <property type="protein sequence ID" value="KAF2114368.1"/>
    <property type="molecule type" value="Genomic_DNA"/>
</dbReference>
<keyword evidence="6" id="KW-0482">Metalloprotease</keyword>
<dbReference type="InterPro" id="IPR012962">
    <property type="entry name" value="Pept_M54_archaemetzincn"/>
</dbReference>
<gene>
    <name evidence="8" type="ORF">BDV96DRAFT_622061</name>
</gene>
<evidence type="ECO:0000313" key="8">
    <source>
        <dbReference type="EMBL" id="KAF2114368.1"/>
    </source>
</evidence>
<dbReference type="CDD" id="cd11375">
    <property type="entry name" value="Peptidase_M54"/>
    <property type="match status" value="1"/>
</dbReference>
<dbReference type="Pfam" id="PF07998">
    <property type="entry name" value="Peptidase_M54"/>
    <property type="match status" value="1"/>
</dbReference>
<reference evidence="8" key="1">
    <citation type="journal article" date="2020" name="Stud. Mycol.">
        <title>101 Dothideomycetes genomes: a test case for predicting lifestyles and emergence of pathogens.</title>
        <authorList>
            <person name="Haridas S."/>
            <person name="Albert R."/>
            <person name="Binder M."/>
            <person name="Bloem J."/>
            <person name="Labutti K."/>
            <person name="Salamov A."/>
            <person name="Andreopoulos B."/>
            <person name="Baker S."/>
            <person name="Barry K."/>
            <person name="Bills G."/>
            <person name="Bluhm B."/>
            <person name="Cannon C."/>
            <person name="Castanera R."/>
            <person name="Culley D."/>
            <person name="Daum C."/>
            <person name="Ezra D."/>
            <person name="Gonzalez J."/>
            <person name="Henrissat B."/>
            <person name="Kuo A."/>
            <person name="Liang C."/>
            <person name="Lipzen A."/>
            <person name="Lutzoni F."/>
            <person name="Magnuson J."/>
            <person name="Mondo S."/>
            <person name="Nolan M."/>
            <person name="Ohm R."/>
            <person name="Pangilinan J."/>
            <person name="Park H.-J."/>
            <person name="Ramirez L."/>
            <person name="Alfaro M."/>
            <person name="Sun H."/>
            <person name="Tritt A."/>
            <person name="Yoshinaga Y."/>
            <person name="Zwiers L.-H."/>
            <person name="Turgeon B."/>
            <person name="Goodwin S."/>
            <person name="Spatafora J."/>
            <person name="Crous P."/>
            <person name="Grigoriev I."/>
        </authorList>
    </citation>
    <scope>NUCLEOTIDE SEQUENCE</scope>
    <source>
        <strain evidence="8">CBS 627.86</strain>
    </source>
</reference>
<keyword evidence="5" id="KW-0862">Zinc</keyword>
<dbReference type="GO" id="GO:0006508">
    <property type="term" value="P:proteolysis"/>
    <property type="evidence" value="ECO:0007669"/>
    <property type="project" value="UniProtKB-KW"/>
</dbReference>
<feature type="region of interest" description="Disordered" evidence="7">
    <location>
        <begin position="26"/>
        <end position="54"/>
    </location>
</feature>
<evidence type="ECO:0000256" key="7">
    <source>
        <dbReference type="SAM" id="MobiDB-lite"/>
    </source>
</evidence>
<keyword evidence="9" id="KW-1185">Reference proteome</keyword>
<keyword evidence="4" id="KW-0378">Hydrolase</keyword>
<accession>A0A6A5Z7L3</accession>
<dbReference type="PANTHER" id="PTHR15910">
    <property type="entry name" value="ARCHAEMETZINCIN"/>
    <property type="match status" value="1"/>
</dbReference>
<keyword evidence="3" id="KW-0479">Metal-binding</keyword>
<dbReference type="AlphaFoldDB" id="A0A6A5Z7L3"/>
<organism evidence="8 9">
    <name type="scientific">Lophiotrema nucula</name>
    <dbReference type="NCBI Taxonomy" id="690887"/>
    <lineage>
        <taxon>Eukaryota</taxon>
        <taxon>Fungi</taxon>
        <taxon>Dikarya</taxon>
        <taxon>Ascomycota</taxon>
        <taxon>Pezizomycotina</taxon>
        <taxon>Dothideomycetes</taxon>
        <taxon>Pleosporomycetidae</taxon>
        <taxon>Pleosporales</taxon>
        <taxon>Lophiotremataceae</taxon>
        <taxon>Lophiotrema</taxon>
    </lineage>
</organism>
<dbReference type="SUPFAM" id="SSF55486">
    <property type="entry name" value="Metalloproteases ('zincins'), catalytic domain"/>
    <property type="match status" value="1"/>
</dbReference>
<comment type="cofactor">
    <cofactor evidence="1">
        <name>Zn(2+)</name>
        <dbReference type="ChEBI" id="CHEBI:29105"/>
    </cofactor>
</comment>
<evidence type="ECO:0000256" key="2">
    <source>
        <dbReference type="ARBA" id="ARBA00022670"/>
    </source>
</evidence>
<sequence>MAASTEACQHTHLQLFPSAYADEIEGYARPNPGKRMGATTKSGHPPKTPKGWGQRQAASHINHIAVKLSLTFPGPLVLPDDDLHWDPKWPPQSFRSWLDEKERNKITNERKTLYIAGVPKLDFNSLKDDRQVRSWTMPKLKSDDEDTERPAKKARLDDANDAFRSPPTQDFISYLGAFYHNLPIKSYPAPLRFLPWHSSSSKKSSKPSPLTKYLGLAIDDRVTRIRVRPCPDKTFPFQLNLNDILDAAISALPDDAYSTLFLIDHDMYEDEDDDFCCGRAYGGSRVAVVSTARYNPALDGKVGLDYAHMWPASHCKEFVDRLCAVEDLVPKPVVGTGLTDAELANAPLRKAIDAVKDLDIPKSNEELSGLWFSRLCRTVSHELGHCLGMDHCVYYACVMQGTAGMKEDVRQPPYLCPVCLAKVSYAISTELEGGDEEVKEGTFLKHQTPATWPVRLNI</sequence>